<comment type="caution">
    <text evidence="4">The sequence shown here is derived from an EMBL/GenBank/DDBJ whole genome shotgun (WGS) entry which is preliminary data.</text>
</comment>
<dbReference type="PROSITE" id="PS50082">
    <property type="entry name" value="WD_REPEATS_2"/>
    <property type="match status" value="1"/>
</dbReference>
<evidence type="ECO:0000256" key="1">
    <source>
        <dbReference type="ARBA" id="ARBA00022574"/>
    </source>
</evidence>
<dbReference type="SUPFAM" id="SSF50978">
    <property type="entry name" value="WD40 repeat-like"/>
    <property type="match status" value="1"/>
</dbReference>
<protein>
    <submittedName>
        <fullName evidence="4">Uncharacterized protein</fullName>
    </submittedName>
</protein>
<keyword evidence="5" id="KW-1185">Reference proteome</keyword>
<reference evidence="4" key="1">
    <citation type="submission" date="2020-06" db="EMBL/GenBank/DDBJ databases">
        <title>WGS assembly of Ceratodon purpureus strain R40.</title>
        <authorList>
            <person name="Carey S.B."/>
            <person name="Jenkins J."/>
            <person name="Shu S."/>
            <person name="Lovell J.T."/>
            <person name="Sreedasyam A."/>
            <person name="Maumus F."/>
            <person name="Tiley G.P."/>
            <person name="Fernandez-Pozo N."/>
            <person name="Barry K."/>
            <person name="Chen C."/>
            <person name="Wang M."/>
            <person name="Lipzen A."/>
            <person name="Daum C."/>
            <person name="Saski C.A."/>
            <person name="Payton A.C."/>
            <person name="Mcbreen J.C."/>
            <person name="Conrad R.E."/>
            <person name="Kollar L.M."/>
            <person name="Olsson S."/>
            <person name="Huttunen S."/>
            <person name="Landis J.B."/>
            <person name="Wickett N.J."/>
            <person name="Johnson M.G."/>
            <person name="Rensing S.A."/>
            <person name="Grimwood J."/>
            <person name="Schmutz J."/>
            <person name="Mcdaniel S.F."/>
        </authorList>
    </citation>
    <scope>NUCLEOTIDE SEQUENCE</scope>
    <source>
        <strain evidence="4">R40</strain>
    </source>
</reference>
<feature type="non-terminal residue" evidence="4">
    <location>
        <position position="1"/>
    </location>
</feature>
<evidence type="ECO:0000313" key="5">
    <source>
        <dbReference type="Proteomes" id="UP000822688"/>
    </source>
</evidence>
<dbReference type="PROSITE" id="PS00678">
    <property type="entry name" value="WD_REPEATS_1"/>
    <property type="match status" value="1"/>
</dbReference>
<feature type="repeat" description="WD" evidence="3">
    <location>
        <begin position="129"/>
        <end position="170"/>
    </location>
</feature>
<gene>
    <name evidence="4" type="ORF">KC19_VG004100</name>
</gene>
<dbReference type="InterPro" id="IPR036322">
    <property type="entry name" value="WD40_repeat_dom_sf"/>
</dbReference>
<sequence>IVIGLSNIRNIIVWRFDRFLPHRVLHGHSNWIEALVVAHRRPMKERLLQKDKSNVQPGKTFQSTLQDPKLNTIKYNDKGLREDGLGKPILTPNVQNELQMYSGSSDGAILRWIPDTEPHKDIWFQSELCKKSSYSITCIMHHQELDLLVTGSTDAFIRVWNMDGQQSIPVWRGGDLRAKGPDMLKGHADMVVGLAACNKLMSTLITMPTFLLLQY</sequence>
<dbReference type="Proteomes" id="UP000822688">
    <property type="component" value="Chromosome V"/>
</dbReference>
<organism evidence="4 5">
    <name type="scientific">Ceratodon purpureus</name>
    <name type="common">Fire moss</name>
    <name type="synonym">Dicranum purpureum</name>
    <dbReference type="NCBI Taxonomy" id="3225"/>
    <lineage>
        <taxon>Eukaryota</taxon>
        <taxon>Viridiplantae</taxon>
        <taxon>Streptophyta</taxon>
        <taxon>Embryophyta</taxon>
        <taxon>Bryophyta</taxon>
        <taxon>Bryophytina</taxon>
        <taxon>Bryopsida</taxon>
        <taxon>Dicranidae</taxon>
        <taxon>Pseudoditrichales</taxon>
        <taxon>Ditrichaceae</taxon>
        <taxon>Ceratodon</taxon>
    </lineage>
</organism>
<name>A0A8T0HKM5_CERPU</name>
<evidence type="ECO:0000256" key="3">
    <source>
        <dbReference type="PROSITE-ProRule" id="PRU00221"/>
    </source>
</evidence>
<dbReference type="InterPro" id="IPR015943">
    <property type="entry name" value="WD40/YVTN_repeat-like_dom_sf"/>
</dbReference>
<proteinExistence type="predicted"/>
<dbReference type="AlphaFoldDB" id="A0A8T0HKM5"/>
<accession>A0A8T0HKM5</accession>
<dbReference type="EMBL" id="CM026426">
    <property type="protein sequence ID" value="KAG0571349.1"/>
    <property type="molecule type" value="Genomic_DNA"/>
</dbReference>
<feature type="non-terminal residue" evidence="4">
    <location>
        <position position="215"/>
    </location>
</feature>
<dbReference type="Gene3D" id="2.130.10.10">
    <property type="entry name" value="YVTN repeat-like/Quinoprotein amine dehydrogenase"/>
    <property type="match status" value="1"/>
</dbReference>
<dbReference type="Pfam" id="PF00400">
    <property type="entry name" value="WD40"/>
    <property type="match status" value="1"/>
</dbReference>
<keyword evidence="2" id="KW-0677">Repeat</keyword>
<dbReference type="InterPro" id="IPR019775">
    <property type="entry name" value="WD40_repeat_CS"/>
</dbReference>
<evidence type="ECO:0000313" key="4">
    <source>
        <dbReference type="EMBL" id="KAG0571349.1"/>
    </source>
</evidence>
<keyword evidence="1 3" id="KW-0853">WD repeat</keyword>
<dbReference type="InterPro" id="IPR001680">
    <property type="entry name" value="WD40_rpt"/>
</dbReference>
<evidence type="ECO:0000256" key="2">
    <source>
        <dbReference type="ARBA" id="ARBA00022737"/>
    </source>
</evidence>